<keyword evidence="2" id="KW-1185">Reference proteome</keyword>
<name>A0AAI9E845_9PEZI</name>
<gene>
    <name evidence="1" type="ORF">LECACI_7A001955</name>
</gene>
<reference evidence="1" key="1">
    <citation type="submission" date="2023-11" db="EMBL/GenBank/DDBJ databases">
        <authorList>
            <person name="Alioto T."/>
            <person name="Alioto T."/>
            <person name="Gomez Garrido J."/>
        </authorList>
    </citation>
    <scope>NUCLEOTIDE SEQUENCE</scope>
</reference>
<dbReference type="AlphaFoldDB" id="A0AAI9E845"/>
<protein>
    <submittedName>
        <fullName evidence="1">Uncharacterized protein</fullName>
    </submittedName>
</protein>
<accession>A0AAI9E845</accession>
<proteinExistence type="predicted"/>
<comment type="caution">
    <text evidence="1">The sequence shown here is derived from an EMBL/GenBank/DDBJ whole genome shotgun (WGS) entry which is preliminary data.</text>
</comment>
<dbReference type="Proteomes" id="UP001296104">
    <property type="component" value="Unassembled WGS sequence"/>
</dbReference>
<evidence type="ECO:0000313" key="1">
    <source>
        <dbReference type="EMBL" id="CAK3869345.1"/>
    </source>
</evidence>
<sequence length="482" mass="56215">MADRIPTEMIEKIFVSACYIDRPTCATICRTNRLGRDVATPILYETIGCEDFVKDGDYRTRKLALLLGTLLRNRKLARHVRRISHRVDRTLYGRCYGLPPPLDYDAFNHLITEELRLCDDVLEAVLDWTEGQRYIPTVPPRDVKKLESEQNPWKRIILDAAPLLALLILACPEVETLKLRGRIDTLWSVASLNQILTRDPYERSGTEEILEYNRNHGCWSVRNTELCVNEDSPETAEQIIQDLIYLPGLKFLRIEQLWDGVYQTPRSTATSSTIQHLEILDLGLGIEELTPLITHCNMLKTLVMSWEEMYDHFCHTDASYRIDWRRFGEETLRWTRQLEELKLDMKPEVVRPDWAWVARVTGNHEIKKQINFCGIGDLKALKRLRKVTAPDFVLFGYFEDKEQREDWTLDEILPASCQEVEIFCADPEFSQTDRELLSSPGTERLEDVTIFNCRRVRDDEWTRERWISKRNGEGMTGGIKTF</sequence>
<dbReference type="EMBL" id="CAVMBE010000008">
    <property type="protein sequence ID" value="CAK3869345.1"/>
    <property type="molecule type" value="Genomic_DNA"/>
</dbReference>
<organism evidence="1 2">
    <name type="scientific">Lecanosticta acicola</name>
    <dbReference type="NCBI Taxonomy" id="111012"/>
    <lineage>
        <taxon>Eukaryota</taxon>
        <taxon>Fungi</taxon>
        <taxon>Dikarya</taxon>
        <taxon>Ascomycota</taxon>
        <taxon>Pezizomycotina</taxon>
        <taxon>Dothideomycetes</taxon>
        <taxon>Dothideomycetidae</taxon>
        <taxon>Mycosphaerellales</taxon>
        <taxon>Mycosphaerellaceae</taxon>
        <taxon>Lecanosticta</taxon>
    </lineage>
</organism>
<evidence type="ECO:0000313" key="2">
    <source>
        <dbReference type="Proteomes" id="UP001296104"/>
    </source>
</evidence>